<feature type="region of interest" description="Disordered" evidence="2">
    <location>
        <begin position="1"/>
        <end position="33"/>
    </location>
</feature>
<name>A0ABT1JIR8_ACTCY</name>
<protein>
    <submittedName>
        <fullName evidence="4">Septum formation initiator</fullName>
    </submittedName>
</protein>
<dbReference type="Proteomes" id="UP000791080">
    <property type="component" value="Unassembled WGS sequence"/>
</dbReference>
<keyword evidence="3" id="KW-0812">Transmembrane</keyword>
<feature type="coiled-coil region" evidence="1">
    <location>
        <begin position="89"/>
        <end position="123"/>
    </location>
</feature>
<keyword evidence="5" id="KW-1185">Reference proteome</keyword>
<evidence type="ECO:0000313" key="5">
    <source>
        <dbReference type="Proteomes" id="UP000791080"/>
    </source>
</evidence>
<comment type="caution">
    <text evidence="4">The sequence shown here is derived from an EMBL/GenBank/DDBJ whole genome shotgun (WGS) entry which is preliminary data.</text>
</comment>
<dbReference type="InterPro" id="IPR007060">
    <property type="entry name" value="FtsL/DivIC"/>
</dbReference>
<evidence type="ECO:0000313" key="4">
    <source>
        <dbReference type="EMBL" id="MCP2332397.1"/>
    </source>
</evidence>
<dbReference type="RefSeq" id="WP_026417387.1">
    <property type="nucleotide sequence ID" value="NZ_AUBJ02000001.1"/>
</dbReference>
<dbReference type="EMBL" id="AUBJ02000001">
    <property type="protein sequence ID" value="MCP2332397.1"/>
    <property type="molecule type" value="Genomic_DNA"/>
</dbReference>
<gene>
    <name evidence="4" type="ORF">G443_002667</name>
</gene>
<sequence>MARRERERPGRRGTSSPARPSERSRRTQRSSGKITLVSSLRRVGVRARRTRGGPRTGGAFGLSSTRRAAVLAMVVCALALSVAVPLRTYLSQRSDVAEAERRLEELRTERDELAARLDELADDQQVEAEARRRLGYVRPGETPYIVQLPPGQEPSEQEDEEDDQDQAWYSRLWNSITGDG</sequence>
<dbReference type="Pfam" id="PF04977">
    <property type="entry name" value="DivIC"/>
    <property type="match status" value="1"/>
</dbReference>
<feature type="compositionally biased region" description="Basic and acidic residues" evidence="2">
    <location>
        <begin position="1"/>
        <end position="10"/>
    </location>
</feature>
<keyword evidence="1" id="KW-0175">Coiled coil</keyword>
<feature type="region of interest" description="Disordered" evidence="2">
    <location>
        <begin position="141"/>
        <end position="167"/>
    </location>
</feature>
<evidence type="ECO:0000256" key="2">
    <source>
        <dbReference type="SAM" id="MobiDB-lite"/>
    </source>
</evidence>
<organism evidence="4 5">
    <name type="scientific">Actinoalloteichus caeruleus DSM 43889</name>
    <dbReference type="NCBI Taxonomy" id="1120930"/>
    <lineage>
        <taxon>Bacteria</taxon>
        <taxon>Bacillati</taxon>
        <taxon>Actinomycetota</taxon>
        <taxon>Actinomycetes</taxon>
        <taxon>Pseudonocardiales</taxon>
        <taxon>Pseudonocardiaceae</taxon>
        <taxon>Actinoalloteichus</taxon>
        <taxon>Actinoalloteichus cyanogriseus</taxon>
    </lineage>
</organism>
<feature type="compositionally biased region" description="Acidic residues" evidence="2">
    <location>
        <begin position="155"/>
        <end position="165"/>
    </location>
</feature>
<accession>A0ABT1JIR8</accession>
<proteinExistence type="predicted"/>
<evidence type="ECO:0000256" key="1">
    <source>
        <dbReference type="SAM" id="Coils"/>
    </source>
</evidence>
<keyword evidence="3" id="KW-0472">Membrane</keyword>
<feature type="transmembrane region" description="Helical" evidence="3">
    <location>
        <begin position="68"/>
        <end position="86"/>
    </location>
</feature>
<reference evidence="4 5" key="1">
    <citation type="submission" date="2022-06" db="EMBL/GenBank/DDBJ databases">
        <title>Genomic Encyclopedia of Type Strains, Phase I: the one thousand microbial genomes (KMG-I) project.</title>
        <authorList>
            <person name="Kyrpides N."/>
        </authorList>
    </citation>
    <scope>NUCLEOTIDE SEQUENCE [LARGE SCALE GENOMIC DNA]</scope>
    <source>
        <strain evidence="4 5">DSM 43889</strain>
    </source>
</reference>
<keyword evidence="3" id="KW-1133">Transmembrane helix</keyword>
<evidence type="ECO:0000256" key="3">
    <source>
        <dbReference type="SAM" id="Phobius"/>
    </source>
</evidence>